<dbReference type="PANTHER" id="PTHR12835">
    <property type="entry name" value="BIOTIN PROTEIN LIGASE"/>
    <property type="match status" value="1"/>
</dbReference>
<feature type="transmembrane region" description="Helical" evidence="1">
    <location>
        <begin position="471"/>
        <end position="492"/>
    </location>
</feature>
<keyword evidence="1" id="KW-0812">Transmembrane</keyword>
<dbReference type="GO" id="GO:0004077">
    <property type="term" value="F:biotin--[biotin carboxyl-carrier protein] ligase activity"/>
    <property type="evidence" value="ECO:0007669"/>
    <property type="project" value="TreeGrafter"/>
</dbReference>
<proteinExistence type="predicted"/>
<dbReference type="AlphaFoldDB" id="A0AAD5YFI3"/>
<dbReference type="SUPFAM" id="SSF55681">
    <property type="entry name" value="Class II aaRS and biotin synthetases"/>
    <property type="match status" value="1"/>
</dbReference>
<feature type="domain" description="BPL/LPL catalytic" evidence="2">
    <location>
        <begin position="334"/>
        <end position="502"/>
    </location>
</feature>
<dbReference type="Pfam" id="PF03099">
    <property type="entry name" value="BPL_LplA_LipB"/>
    <property type="match status" value="1"/>
</dbReference>
<dbReference type="Gene3D" id="3.30.930.10">
    <property type="entry name" value="Bira Bifunctional Protein, Domain 2"/>
    <property type="match status" value="1"/>
</dbReference>
<dbReference type="PROSITE" id="PS51733">
    <property type="entry name" value="BPL_LPL_CATALYTIC"/>
    <property type="match status" value="1"/>
</dbReference>
<gene>
    <name evidence="3" type="ORF">NLI96_g3618</name>
</gene>
<organism evidence="3 4">
    <name type="scientific">Meripilus lineatus</name>
    <dbReference type="NCBI Taxonomy" id="2056292"/>
    <lineage>
        <taxon>Eukaryota</taxon>
        <taxon>Fungi</taxon>
        <taxon>Dikarya</taxon>
        <taxon>Basidiomycota</taxon>
        <taxon>Agaricomycotina</taxon>
        <taxon>Agaricomycetes</taxon>
        <taxon>Polyporales</taxon>
        <taxon>Meripilaceae</taxon>
        <taxon>Meripilus</taxon>
    </lineage>
</organism>
<dbReference type="PANTHER" id="PTHR12835:SF5">
    <property type="entry name" value="BIOTIN--PROTEIN LIGASE"/>
    <property type="match status" value="1"/>
</dbReference>
<evidence type="ECO:0000259" key="2">
    <source>
        <dbReference type="PROSITE" id="PS51733"/>
    </source>
</evidence>
<keyword evidence="4" id="KW-1185">Reference proteome</keyword>
<protein>
    <recommendedName>
        <fullName evidence="2">BPL/LPL catalytic domain-containing protein</fullName>
    </recommendedName>
</protein>
<comment type="caution">
    <text evidence="3">The sequence shown here is derived from an EMBL/GenBank/DDBJ whole genome shotgun (WGS) entry which is preliminary data.</text>
</comment>
<keyword evidence="1" id="KW-0472">Membrane</keyword>
<evidence type="ECO:0000256" key="1">
    <source>
        <dbReference type="SAM" id="Phobius"/>
    </source>
</evidence>
<evidence type="ECO:0000313" key="4">
    <source>
        <dbReference type="Proteomes" id="UP001212997"/>
    </source>
</evidence>
<dbReference type="Proteomes" id="UP001212997">
    <property type="component" value="Unassembled WGS sequence"/>
</dbReference>
<evidence type="ECO:0000313" key="3">
    <source>
        <dbReference type="EMBL" id="KAJ3487324.1"/>
    </source>
</evidence>
<dbReference type="Pfam" id="PF09825">
    <property type="entry name" value="BPL_N"/>
    <property type="match status" value="1"/>
</dbReference>
<dbReference type="InterPro" id="IPR004143">
    <property type="entry name" value="BPL_LPL_catalytic"/>
</dbReference>
<dbReference type="EMBL" id="JANAWD010000095">
    <property type="protein sequence ID" value="KAJ3487324.1"/>
    <property type="molecule type" value="Genomic_DNA"/>
</dbReference>
<sequence length="502" mass="55198">MNVLVYSGPEVLQSSLTRSIALLKSLLQPNYTVQAITSQSLSSQPWPVACALLVLPACRESLYFSQSLSNQIRNYVEGGGSFLGIRSGFRTSGGSILAPSEYTLRFSDKSSGSTVYYKTIPGGDEDLRLVSIKSSSVGTFNGLHHVETPETVGLGKLSNVEILAQYTEGEGIAGALVRLGEGRAISWGVHIENPVPQDGKLQDDIRSEARLRLDLVRDTLRRLGLKLPSETSDIPTRFLPQFFTAVRSENDIIKQILSSLEVQLPAKLEDANDTFYFHTSEEGQEILQNIRSGEHIEEDEKIKHIAFYPSGKFPSPSVTPLFDIPLYYTYLTEARDNAQLSSGSWGIGECLLYGEVVSSTQTLLDRNHRLLSSLSPPVLSLATYQLSARGRGGNTWVSPLGCLQFSLVLKAPLTTLPAHRLVFLQYLFALAVVEACRDEGVLGKQSGEAVRVKWPNDIYIVSEDDQVKRKIGGILVHTTFMGGMVTIIIGSYRLSIHYIRPA</sequence>
<accession>A0AAD5YFI3</accession>
<name>A0AAD5YFI3_9APHY</name>
<dbReference type="InterPro" id="IPR045864">
    <property type="entry name" value="aa-tRNA-synth_II/BPL/LPL"/>
</dbReference>
<dbReference type="InterPro" id="IPR019197">
    <property type="entry name" value="Biotin-prot_ligase_N"/>
</dbReference>
<reference evidence="3" key="1">
    <citation type="submission" date="2022-07" db="EMBL/GenBank/DDBJ databases">
        <title>Genome Sequence of Physisporinus lineatus.</title>
        <authorList>
            <person name="Buettner E."/>
        </authorList>
    </citation>
    <scope>NUCLEOTIDE SEQUENCE</scope>
    <source>
        <strain evidence="3">VT162</strain>
    </source>
</reference>
<keyword evidence="1" id="KW-1133">Transmembrane helix</keyword>
<dbReference type="GO" id="GO:0005737">
    <property type="term" value="C:cytoplasm"/>
    <property type="evidence" value="ECO:0007669"/>
    <property type="project" value="TreeGrafter"/>
</dbReference>